<evidence type="ECO:0000256" key="1">
    <source>
        <dbReference type="SAM" id="MobiDB-lite"/>
    </source>
</evidence>
<dbReference type="AlphaFoldDB" id="A0A1W5D902"/>
<accession>A0A1W5D902</accession>
<feature type="compositionally biased region" description="Low complexity" evidence="1">
    <location>
        <begin position="337"/>
        <end position="351"/>
    </location>
</feature>
<proteinExistence type="predicted"/>
<evidence type="ECO:0000313" key="3">
    <source>
        <dbReference type="Proteomes" id="UP000192927"/>
    </source>
</evidence>
<feature type="region of interest" description="Disordered" evidence="1">
    <location>
        <begin position="149"/>
        <end position="367"/>
    </location>
</feature>
<feature type="compositionally biased region" description="Basic and acidic residues" evidence="1">
    <location>
        <begin position="387"/>
        <end position="417"/>
    </location>
</feature>
<feature type="compositionally biased region" description="Acidic residues" evidence="1">
    <location>
        <begin position="268"/>
        <end position="283"/>
    </location>
</feature>
<reference evidence="3" key="1">
    <citation type="submission" date="2017-03" db="EMBL/GenBank/DDBJ databases">
        <authorList>
            <person name="Sharma R."/>
            <person name="Thines M."/>
        </authorList>
    </citation>
    <scope>NUCLEOTIDE SEQUENCE [LARGE SCALE GENOMIC DNA]</scope>
</reference>
<protein>
    <submittedName>
        <fullName evidence="2">Uncharacterized protein</fullName>
    </submittedName>
</protein>
<sequence length="434" mass="48142">MSRRRPRPPFGDLMARTLPWLKDAAAATSTSIHSRRVKRRRVVDPSSDDDRDSTTGVSHPRKRMVQRAERTPSTSPPPQPPTEEFMQEGLDRDDIYIMVEDEFQAVAKTFTQHLHHAEYMRLKKLVRTQNASTISTISRPVDSITKMREETKKKKEAEAKSAKQQTALQQIMGRARGRRPQTDSENSESDEEKHDDPWVGTTLQGLMTKSPHKPHTSLTGLQGVKSSTRAAAGYSKPESRPLQRPKLFDLSPTAGQRKRPNPPPQPANDEEDATSSGDDDDLDAPISKPPLKSGNHNVLPPRKAAREIRKRATALSPSPPPLEPVRYSAAKTTASIPPRTQTSSRPSQPTTAAPPPSSASTLRKPGILKSKLSTFDDPFASFVRPSAAERDGEEVSRRLAKRRADLRAKARADEERDRKRKGGGGVDEIPVFLV</sequence>
<feature type="region of interest" description="Disordered" evidence="1">
    <location>
        <begin position="384"/>
        <end position="434"/>
    </location>
</feature>
<feature type="compositionally biased region" description="Basic and acidic residues" evidence="1">
    <location>
        <begin position="149"/>
        <end position="161"/>
    </location>
</feature>
<keyword evidence="3" id="KW-1185">Reference proteome</keyword>
<feature type="compositionally biased region" description="Polar residues" evidence="1">
    <location>
        <begin position="216"/>
        <end position="229"/>
    </location>
</feature>
<dbReference type="EMBL" id="FWEW01003509">
    <property type="protein sequence ID" value="SLM39470.1"/>
    <property type="molecule type" value="Genomic_DNA"/>
</dbReference>
<feature type="region of interest" description="Disordered" evidence="1">
    <location>
        <begin position="27"/>
        <end position="90"/>
    </location>
</feature>
<organism evidence="2 3">
    <name type="scientific">Lasallia pustulata</name>
    <dbReference type="NCBI Taxonomy" id="136370"/>
    <lineage>
        <taxon>Eukaryota</taxon>
        <taxon>Fungi</taxon>
        <taxon>Dikarya</taxon>
        <taxon>Ascomycota</taxon>
        <taxon>Pezizomycotina</taxon>
        <taxon>Lecanoromycetes</taxon>
        <taxon>OSLEUM clade</taxon>
        <taxon>Umbilicariomycetidae</taxon>
        <taxon>Umbilicariales</taxon>
        <taxon>Umbilicariaceae</taxon>
        <taxon>Lasallia</taxon>
    </lineage>
</organism>
<evidence type="ECO:0000313" key="2">
    <source>
        <dbReference type="EMBL" id="SLM39470.1"/>
    </source>
</evidence>
<name>A0A1W5D902_9LECA</name>
<dbReference type="Proteomes" id="UP000192927">
    <property type="component" value="Unassembled WGS sequence"/>
</dbReference>